<dbReference type="EMBL" id="PVWQ01000002">
    <property type="protein sequence ID" value="RDW89840.1"/>
    <property type="molecule type" value="Genomic_DNA"/>
</dbReference>
<feature type="region of interest" description="Disordered" evidence="1">
    <location>
        <begin position="249"/>
        <end position="270"/>
    </location>
</feature>
<comment type="caution">
    <text evidence="2">The sequence shown here is derived from an EMBL/GenBank/DDBJ whole genome shotgun (WGS) entry which is preliminary data.</text>
</comment>
<reference evidence="2 3" key="1">
    <citation type="journal article" date="2018" name="IMA Fungus">
        <title>IMA Genome-F 9: Draft genome sequence of Annulohypoxylon stygium, Aspergillus mulundensis, Berkeleyomyces basicola (syn. Thielaviopsis basicola), Ceratocystis smalleyi, two Cercospora beticola strains, Coleophoma cylindrospora, Fusarium fracticaudum, Phialophora cf. hyalina, and Morchella septimelata.</title>
        <authorList>
            <person name="Wingfield B.D."/>
            <person name="Bills G.F."/>
            <person name="Dong Y."/>
            <person name="Huang W."/>
            <person name="Nel W.J."/>
            <person name="Swalarsk-Parry B.S."/>
            <person name="Vaghefi N."/>
            <person name="Wilken P.M."/>
            <person name="An Z."/>
            <person name="de Beer Z.W."/>
            <person name="De Vos L."/>
            <person name="Chen L."/>
            <person name="Duong T.A."/>
            <person name="Gao Y."/>
            <person name="Hammerbacher A."/>
            <person name="Kikkert J.R."/>
            <person name="Li Y."/>
            <person name="Li H."/>
            <person name="Li K."/>
            <person name="Li Q."/>
            <person name="Liu X."/>
            <person name="Ma X."/>
            <person name="Naidoo K."/>
            <person name="Pethybridge S.J."/>
            <person name="Sun J."/>
            <person name="Steenkamp E.T."/>
            <person name="van der Nest M.A."/>
            <person name="van Wyk S."/>
            <person name="Wingfield M.J."/>
            <person name="Xiong C."/>
            <person name="Yue Q."/>
            <person name="Zhang X."/>
        </authorList>
    </citation>
    <scope>NUCLEOTIDE SEQUENCE [LARGE SCALE GENOMIC DNA]</scope>
    <source>
        <strain evidence="2 3">DSM 5745</strain>
    </source>
</reference>
<feature type="compositionally biased region" description="Basic and acidic residues" evidence="1">
    <location>
        <begin position="353"/>
        <end position="363"/>
    </location>
</feature>
<proteinExistence type="predicted"/>
<sequence>MPDLSDDDLRALIEALAIEPPRAAPPLYGENTKQRIQEAIRKLPSTLRKKTLIFSPSAPVPTATLCTIHKRLNHDIIGHIFRLIQREVEDHLEIITQRYPGYPESLPPRALELVRDLQSLRGMWRNLGASRRDPPFQQNQCEACMVSRVIADQNALRNLRAALLSRTRERCSYRPPPKLSRFVEAALYNRHGELIQSLIPESKELSAELKRARKDAARRKSRRHSRRCDGTKCEPREASQLVFDHQLLHTPSDESPSKLTPSLNTKRRPSSQTVNFCLVPETIPYTVPSFELARKYQEEQEFEEQRKLQELQEALVYEIINAYLGSRTSSIATTTALTLNSRTSSCISPTSKARTDLPSRTRSDSLIPELSDWEDDWDERPITIQPGSPAVSQLMNQIGNMVVRSEGWAEPEPPSFRRAIEIVTPPSLNQSTASEYSEREADRSGWYPSDEESDAETIIDLRKGSEATTWSMFTDETDLSGI</sequence>
<dbReference type="RefSeq" id="XP_026606794.1">
    <property type="nucleotide sequence ID" value="XM_026743631.1"/>
</dbReference>
<dbReference type="AlphaFoldDB" id="A0A3D8SU40"/>
<feature type="region of interest" description="Disordered" evidence="1">
    <location>
        <begin position="210"/>
        <end position="233"/>
    </location>
</feature>
<gene>
    <name evidence="2" type="ORF">DSM5745_01615</name>
</gene>
<feature type="compositionally biased region" description="Basic residues" evidence="1">
    <location>
        <begin position="211"/>
        <end position="226"/>
    </location>
</feature>
<evidence type="ECO:0000313" key="2">
    <source>
        <dbReference type="EMBL" id="RDW89840.1"/>
    </source>
</evidence>
<keyword evidence="3" id="KW-1185">Reference proteome</keyword>
<feature type="region of interest" description="Disordered" evidence="1">
    <location>
        <begin position="344"/>
        <end position="363"/>
    </location>
</feature>
<dbReference type="GeneID" id="38111985"/>
<evidence type="ECO:0000256" key="1">
    <source>
        <dbReference type="SAM" id="MobiDB-lite"/>
    </source>
</evidence>
<name>A0A3D8SU40_9EURO</name>
<evidence type="ECO:0000313" key="3">
    <source>
        <dbReference type="Proteomes" id="UP000256690"/>
    </source>
</evidence>
<feature type="region of interest" description="Disordered" evidence="1">
    <location>
        <begin position="427"/>
        <end position="455"/>
    </location>
</feature>
<feature type="compositionally biased region" description="Polar residues" evidence="1">
    <location>
        <begin position="257"/>
        <end position="270"/>
    </location>
</feature>
<accession>A0A3D8SU40</accession>
<dbReference type="OrthoDB" id="3786931at2759"/>
<dbReference type="Proteomes" id="UP000256690">
    <property type="component" value="Unassembled WGS sequence"/>
</dbReference>
<protein>
    <submittedName>
        <fullName evidence="2">Uncharacterized protein</fullName>
    </submittedName>
</protein>
<organism evidence="2 3">
    <name type="scientific">Aspergillus mulundensis</name>
    <dbReference type="NCBI Taxonomy" id="1810919"/>
    <lineage>
        <taxon>Eukaryota</taxon>
        <taxon>Fungi</taxon>
        <taxon>Dikarya</taxon>
        <taxon>Ascomycota</taxon>
        <taxon>Pezizomycotina</taxon>
        <taxon>Eurotiomycetes</taxon>
        <taxon>Eurotiomycetidae</taxon>
        <taxon>Eurotiales</taxon>
        <taxon>Aspergillaceae</taxon>
        <taxon>Aspergillus</taxon>
        <taxon>Aspergillus subgen. Nidulantes</taxon>
    </lineage>
</organism>